<protein>
    <submittedName>
        <fullName evidence="2">Uncharacterized protein</fullName>
    </submittedName>
</protein>
<dbReference type="EMBL" id="JAMLDX010000007">
    <property type="protein sequence ID" value="MCP3731031.1"/>
    <property type="molecule type" value="Genomic_DNA"/>
</dbReference>
<evidence type="ECO:0000313" key="2">
    <source>
        <dbReference type="EMBL" id="MCP3731031.1"/>
    </source>
</evidence>
<name>A0A9X2HM98_9SPHN</name>
<dbReference type="Proteomes" id="UP001139451">
    <property type="component" value="Unassembled WGS sequence"/>
</dbReference>
<evidence type="ECO:0000256" key="1">
    <source>
        <dbReference type="SAM" id="SignalP"/>
    </source>
</evidence>
<proteinExistence type="predicted"/>
<gene>
    <name evidence="2" type="ORF">M9978_11370</name>
</gene>
<reference evidence="2" key="1">
    <citation type="submission" date="2022-05" db="EMBL/GenBank/DDBJ databases">
        <title>Sphingomonas sp. strain MG17 Genome sequencing and assembly.</title>
        <authorList>
            <person name="Kim I."/>
        </authorList>
    </citation>
    <scope>NUCLEOTIDE SEQUENCE</scope>
    <source>
        <strain evidence="2">MG17</strain>
    </source>
</reference>
<feature type="chain" id="PRO_5040915847" evidence="1">
    <location>
        <begin position="29"/>
        <end position="98"/>
    </location>
</feature>
<keyword evidence="1" id="KW-0732">Signal</keyword>
<sequence length="98" mass="10449">MRIPFPSALRRPLAAIALLLALAAPAIAAQPTDNLVHKVRAEAAWKGVETSRIVRHGQMLEVLGHDRSGREVTLRLSCAELGFVCEGRAGGGFAARPL</sequence>
<keyword evidence="3" id="KW-1185">Reference proteome</keyword>
<feature type="signal peptide" evidence="1">
    <location>
        <begin position="1"/>
        <end position="28"/>
    </location>
</feature>
<dbReference type="AlphaFoldDB" id="A0A9X2HM98"/>
<dbReference type="RefSeq" id="WP_254293219.1">
    <property type="nucleotide sequence ID" value="NZ_JAMLDX010000007.1"/>
</dbReference>
<accession>A0A9X2HM98</accession>
<evidence type="ECO:0000313" key="3">
    <source>
        <dbReference type="Proteomes" id="UP001139451"/>
    </source>
</evidence>
<comment type="caution">
    <text evidence="2">The sequence shown here is derived from an EMBL/GenBank/DDBJ whole genome shotgun (WGS) entry which is preliminary data.</text>
</comment>
<organism evidence="2 3">
    <name type="scientific">Sphingomonas tagetis</name>
    <dbReference type="NCBI Taxonomy" id="2949092"/>
    <lineage>
        <taxon>Bacteria</taxon>
        <taxon>Pseudomonadati</taxon>
        <taxon>Pseudomonadota</taxon>
        <taxon>Alphaproteobacteria</taxon>
        <taxon>Sphingomonadales</taxon>
        <taxon>Sphingomonadaceae</taxon>
        <taxon>Sphingomonas</taxon>
    </lineage>
</organism>